<dbReference type="EMBL" id="BARS01054660">
    <property type="protein sequence ID" value="GAG50694.1"/>
    <property type="molecule type" value="Genomic_DNA"/>
</dbReference>
<dbReference type="CDD" id="cd03801">
    <property type="entry name" value="GT4_PimA-like"/>
    <property type="match status" value="1"/>
</dbReference>
<feature type="non-terminal residue" evidence="3">
    <location>
        <position position="216"/>
    </location>
</feature>
<dbReference type="Pfam" id="PF13439">
    <property type="entry name" value="Glyco_transf_4"/>
    <property type="match status" value="1"/>
</dbReference>
<dbReference type="Pfam" id="PF00534">
    <property type="entry name" value="Glycos_transf_1"/>
    <property type="match status" value="1"/>
</dbReference>
<comment type="caution">
    <text evidence="3">The sequence shown here is derived from an EMBL/GenBank/DDBJ whole genome shotgun (WGS) entry which is preliminary data.</text>
</comment>
<dbReference type="PANTHER" id="PTHR12526:SF634">
    <property type="entry name" value="BLL3361 PROTEIN"/>
    <property type="match status" value="1"/>
</dbReference>
<dbReference type="SUPFAM" id="SSF53756">
    <property type="entry name" value="UDP-Glycosyltransferase/glycogen phosphorylase"/>
    <property type="match status" value="1"/>
</dbReference>
<dbReference type="AlphaFoldDB" id="X0Y426"/>
<dbReference type="InterPro" id="IPR001296">
    <property type="entry name" value="Glyco_trans_1"/>
</dbReference>
<gene>
    <name evidence="3" type="ORF">S01H1_80874</name>
</gene>
<feature type="non-terminal residue" evidence="3">
    <location>
        <position position="1"/>
    </location>
</feature>
<feature type="domain" description="Glycosyl transferase family 1" evidence="1">
    <location>
        <begin position="61"/>
        <end position="215"/>
    </location>
</feature>
<dbReference type="GO" id="GO:0016757">
    <property type="term" value="F:glycosyltransferase activity"/>
    <property type="evidence" value="ECO:0007669"/>
    <property type="project" value="InterPro"/>
</dbReference>
<accession>X0Y426</accession>
<feature type="domain" description="Glycosyltransferase subfamily 4-like N-terminal" evidence="2">
    <location>
        <begin position="3"/>
        <end position="43"/>
    </location>
</feature>
<evidence type="ECO:0000313" key="3">
    <source>
        <dbReference type="EMBL" id="GAG50694.1"/>
    </source>
</evidence>
<organism evidence="3">
    <name type="scientific">marine sediment metagenome</name>
    <dbReference type="NCBI Taxonomy" id="412755"/>
    <lineage>
        <taxon>unclassified sequences</taxon>
        <taxon>metagenomes</taxon>
        <taxon>ecological metagenomes</taxon>
    </lineage>
</organism>
<reference evidence="3" key="1">
    <citation type="journal article" date="2014" name="Front. Microbiol.">
        <title>High frequency of phylogenetically diverse reductive dehalogenase-homologous genes in deep subseafloor sedimentary metagenomes.</title>
        <authorList>
            <person name="Kawai M."/>
            <person name="Futagami T."/>
            <person name="Toyoda A."/>
            <person name="Takaki Y."/>
            <person name="Nishi S."/>
            <person name="Hori S."/>
            <person name="Arai W."/>
            <person name="Tsubouchi T."/>
            <person name="Morono Y."/>
            <person name="Uchiyama I."/>
            <person name="Ito T."/>
            <person name="Fujiyama A."/>
            <person name="Inagaki F."/>
            <person name="Takami H."/>
        </authorList>
    </citation>
    <scope>NUCLEOTIDE SEQUENCE</scope>
    <source>
        <strain evidence="3">Expedition CK06-06</strain>
    </source>
</reference>
<protein>
    <recommendedName>
        <fullName evidence="4">Glycosyl transferase family 1 domain-containing protein</fullName>
    </recommendedName>
</protein>
<evidence type="ECO:0008006" key="4">
    <source>
        <dbReference type="Google" id="ProtNLM"/>
    </source>
</evidence>
<sequence>KRLIFKNAKKVIAVSNYTKDIVVKSGAREGSVDVVHNGVDINRFKPDMDAGEIILRHNLIGKRILLTVSRLNDEYKGHDTVIKLMPQLLKKVPNIVYLIVGFGRDRGSLELLVKKKNLENNVIFAGYVDKASLPLYYNACDIFIMLTKEELDRGLFEGFGLVYLEANSCCKPVIGARTGGIPDAIVDGRTGYLIDPNNPREIIDKIISLLENEQLA</sequence>
<evidence type="ECO:0000259" key="2">
    <source>
        <dbReference type="Pfam" id="PF13439"/>
    </source>
</evidence>
<proteinExistence type="predicted"/>
<evidence type="ECO:0000259" key="1">
    <source>
        <dbReference type="Pfam" id="PF00534"/>
    </source>
</evidence>
<name>X0Y426_9ZZZZ</name>
<dbReference type="PANTHER" id="PTHR12526">
    <property type="entry name" value="GLYCOSYLTRANSFERASE"/>
    <property type="match status" value="1"/>
</dbReference>
<dbReference type="Gene3D" id="3.40.50.2000">
    <property type="entry name" value="Glycogen Phosphorylase B"/>
    <property type="match status" value="2"/>
</dbReference>
<dbReference type="InterPro" id="IPR028098">
    <property type="entry name" value="Glyco_trans_4-like_N"/>
</dbReference>